<organism evidence="1 2">
    <name type="scientific">Morchella conica CCBAS932</name>
    <dbReference type="NCBI Taxonomy" id="1392247"/>
    <lineage>
        <taxon>Eukaryota</taxon>
        <taxon>Fungi</taxon>
        <taxon>Dikarya</taxon>
        <taxon>Ascomycota</taxon>
        <taxon>Pezizomycotina</taxon>
        <taxon>Pezizomycetes</taxon>
        <taxon>Pezizales</taxon>
        <taxon>Morchellaceae</taxon>
        <taxon>Morchella</taxon>
    </lineage>
</organism>
<accession>A0A3N4KJQ9</accession>
<sequence>MRWRCTLIGCSGACCGVLYSCVCTGSTIALRFRYHYAVLGRTGVGKTQYMYLYVSNRMHDPIRIRRTKAHVFIQLKMTSLMQFS</sequence>
<evidence type="ECO:0000313" key="2">
    <source>
        <dbReference type="Proteomes" id="UP000277580"/>
    </source>
</evidence>
<keyword evidence="2" id="KW-1185">Reference proteome</keyword>
<dbReference type="PROSITE" id="PS51257">
    <property type="entry name" value="PROKAR_LIPOPROTEIN"/>
    <property type="match status" value="1"/>
</dbReference>
<gene>
    <name evidence="1" type="ORF">P167DRAFT_301984</name>
</gene>
<proteinExistence type="predicted"/>
<dbReference type="Proteomes" id="UP000277580">
    <property type="component" value="Unassembled WGS sequence"/>
</dbReference>
<dbReference type="InParanoid" id="A0A3N4KJQ9"/>
<dbReference type="EMBL" id="ML119151">
    <property type="protein sequence ID" value="RPB09589.1"/>
    <property type="molecule type" value="Genomic_DNA"/>
</dbReference>
<name>A0A3N4KJQ9_9PEZI</name>
<reference evidence="1 2" key="1">
    <citation type="journal article" date="2018" name="Nat. Ecol. Evol.">
        <title>Pezizomycetes genomes reveal the molecular basis of ectomycorrhizal truffle lifestyle.</title>
        <authorList>
            <person name="Murat C."/>
            <person name="Payen T."/>
            <person name="Noel B."/>
            <person name="Kuo A."/>
            <person name="Morin E."/>
            <person name="Chen J."/>
            <person name="Kohler A."/>
            <person name="Krizsan K."/>
            <person name="Balestrini R."/>
            <person name="Da Silva C."/>
            <person name="Montanini B."/>
            <person name="Hainaut M."/>
            <person name="Levati E."/>
            <person name="Barry K.W."/>
            <person name="Belfiori B."/>
            <person name="Cichocki N."/>
            <person name="Clum A."/>
            <person name="Dockter R.B."/>
            <person name="Fauchery L."/>
            <person name="Guy J."/>
            <person name="Iotti M."/>
            <person name="Le Tacon F."/>
            <person name="Lindquist E.A."/>
            <person name="Lipzen A."/>
            <person name="Malagnac F."/>
            <person name="Mello A."/>
            <person name="Molinier V."/>
            <person name="Miyauchi S."/>
            <person name="Poulain J."/>
            <person name="Riccioni C."/>
            <person name="Rubini A."/>
            <person name="Sitrit Y."/>
            <person name="Splivallo R."/>
            <person name="Traeger S."/>
            <person name="Wang M."/>
            <person name="Zifcakova L."/>
            <person name="Wipf D."/>
            <person name="Zambonelli A."/>
            <person name="Paolocci F."/>
            <person name="Nowrousian M."/>
            <person name="Ottonello S."/>
            <person name="Baldrian P."/>
            <person name="Spatafora J.W."/>
            <person name="Henrissat B."/>
            <person name="Nagy L.G."/>
            <person name="Aury J.M."/>
            <person name="Wincker P."/>
            <person name="Grigoriev I.V."/>
            <person name="Bonfante P."/>
            <person name="Martin F.M."/>
        </authorList>
    </citation>
    <scope>NUCLEOTIDE SEQUENCE [LARGE SCALE GENOMIC DNA]</scope>
    <source>
        <strain evidence="1 2">CCBAS932</strain>
    </source>
</reference>
<evidence type="ECO:0000313" key="1">
    <source>
        <dbReference type="EMBL" id="RPB09589.1"/>
    </source>
</evidence>
<dbReference type="AlphaFoldDB" id="A0A3N4KJQ9"/>
<protein>
    <submittedName>
        <fullName evidence="1">Uncharacterized protein</fullName>
    </submittedName>
</protein>